<keyword evidence="1" id="KW-0833">Ubl conjugation pathway</keyword>
<reference evidence="6" key="1">
    <citation type="submission" date="2015-04" db="UniProtKB">
        <authorList>
            <consortium name="EnsemblPlants"/>
        </authorList>
    </citation>
    <scope>IDENTIFICATION</scope>
</reference>
<feature type="region of interest" description="Disordered" evidence="2">
    <location>
        <begin position="817"/>
        <end position="850"/>
    </location>
</feature>
<evidence type="ECO:0000259" key="5">
    <source>
        <dbReference type="PROSITE" id="PS51399"/>
    </source>
</evidence>
<dbReference type="STRING" id="40149.A0A0E0E417"/>
<feature type="transmembrane region" description="Helical" evidence="3">
    <location>
        <begin position="95"/>
        <end position="116"/>
    </location>
</feature>
<feature type="domain" description="SEP" evidence="5">
    <location>
        <begin position="743"/>
        <end position="807"/>
    </location>
</feature>
<dbReference type="Pfam" id="PF12056">
    <property type="entry name" value="DUF3537"/>
    <property type="match status" value="1"/>
</dbReference>
<feature type="compositionally biased region" description="Low complexity" evidence="2">
    <location>
        <begin position="541"/>
        <end position="550"/>
    </location>
</feature>
<feature type="domain" description="UBX" evidence="4">
    <location>
        <begin position="859"/>
        <end position="930"/>
    </location>
</feature>
<dbReference type="GO" id="GO:0051117">
    <property type="term" value="F:ATPase binding"/>
    <property type="evidence" value="ECO:0007669"/>
    <property type="project" value="UniProtKB-ARBA"/>
</dbReference>
<dbReference type="SMART" id="SM00553">
    <property type="entry name" value="SEP"/>
    <property type="match status" value="1"/>
</dbReference>
<dbReference type="FunFam" id="3.30.420.210:FF:000005">
    <property type="entry name" value="Plant UBX domain-containing protein 4"/>
    <property type="match status" value="1"/>
</dbReference>
<feature type="region of interest" description="Disordered" evidence="2">
    <location>
        <begin position="536"/>
        <end position="739"/>
    </location>
</feature>
<dbReference type="Gene3D" id="3.10.20.90">
    <property type="entry name" value="Phosphatidylinositol 3-kinase Catalytic Subunit, Chain A, domain 1"/>
    <property type="match status" value="1"/>
</dbReference>
<feature type="compositionally biased region" description="Gly residues" evidence="2">
    <location>
        <begin position="632"/>
        <end position="641"/>
    </location>
</feature>
<keyword evidence="7" id="KW-1185">Reference proteome</keyword>
<feature type="compositionally biased region" description="Basic residues" evidence="2">
    <location>
        <begin position="621"/>
        <end position="630"/>
    </location>
</feature>
<dbReference type="InterPro" id="IPR009060">
    <property type="entry name" value="UBA-like_sf"/>
</dbReference>
<dbReference type="PANTHER" id="PTHR31963:SF16">
    <property type="entry name" value="OS06G0635200 PROTEIN"/>
    <property type="match status" value="1"/>
</dbReference>
<feature type="compositionally biased region" description="Pro residues" evidence="2">
    <location>
        <begin position="551"/>
        <end position="563"/>
    </location>
</feature>
<feature type="transmembrane region" description="Helical" evidence="3">
    <location>
        <begin position="426"/>
        <end position="444"/>
    </location>
</feature>
<keyword evidence="3" id="KW-0472">Membrane</keyword>
<dbReference type="Gramene" id="OMERI06G21920.1">
    <property type="protein sequence ID" value="OMERI06G21920.1"/>
    <property type="gene ID" value="OMERI06G21920"/>
</dbReference>
<keyword evidence="3" id="KW-0812">Transmembrane</keyword>
<feature type="transmembrane region" description="Helical" evidence="3">
    <location>
        <begin position="269"/>
        <end position="289"/>
    </location>
</feature>
<evidence type="ECO:0000313" key="7">
    <source>
        <dbReference type="Proteomes" id="UP000008021"/>
    </source>
</evidence>
<feature type="region of interest" description="Disordered" evidence="2">
    <location>
        <begin position="452"/>
        <end position="493"/>
    </location>
</feature>
<dbReference type="InterPro" id="IPR001012">
    <property type="entry name" value="UBX_dom"/>
</dbReference>
<reference evidence="6" key="2">
    <citation type="submission" date="2018-05" db="EMBL/GenBank/DDBJ databases">
        <title>OmerRS3 (Oryza meridionalis Reference Sequence Version 3).</title>
        <authorList>
            <person name="Zhang J."/>
            <person name="Kudrna D."/>
            <person name="Lee S."/>
            <person name="Talag J."/>
            <person name="Welchert J."/>
            <person name="Wing R.A."/>
        </authorList>
    </citation>
    <scope>NUCLEOTIDE SEQUENCE [LARGE SCALE GENOMIC DNA]</scope>
    <source>
        <strain evidence="6">cv. OR44</strain>
    </source>
</reference>
<feature type="transmembrane region" description="Helical" evidence="3">
    <location>
        <begin position="301"/>
        <end position="322"/>
    </location>
</feature>
<protein>
    <recommendedName>
        <fullName evidence="8">UBX domain-containing protein</fullName>
    </recommendedName>
</protein>
<dbReference type="FunFam" id="3.10.20.90:FF:000179">
    <property type="entry name" value="Plant UBX domain-containing protein 4"/>
    <property type="match status" value="1"/>
</dbReference>
<feature type="transmembrane region" description="Helical" evidence="3">
    <location>
        <begin position="67"/>
        <end position="89"/>
    </location>
</feature>
<evidence type="ECO:0000259" key="4">
    <source>
        <dbReference type="PROSITE" id="PS50033"/>
    </source>
</evidence>
<dbReference type="SUPFAM" id="SSF54236">
    <property type="entry name" value="Ubiquitin-like"/>
    <property type="match status" value="1"/>
</dbReference>
<dbReference type="AlphaFoldDB" id="A0A0E0E417"/>
<proteinExistence type="predicted"/>
<dbReference type="PROSITE" id="PS51399">
    <property type="entry name" value="SEP"/>
    <property type="match status" value="1"/>
</dbReference>
<sequence length="954" mass="102787">MGRRSSASSAAAGEPLLPAAASAKVGGGGRAAMLQRCVSRADDELQWFRSCLRWVCMDHSGPWGAALSWLLFLLLAVAVPAAAHFLLAFRASRRPFSAVVQVSLSAASAAGFLCLSSSFRRIGLRRLLYLDKLRTKSDRVRLNYTARLSFSFRLLASLVAPCFAAEAAYKVWWYATSGDRVPFFGNDVLSNVVACSVEMAAWMYRSAIYLLTCVLFRLICHLQGLRLEDFAGTLLVEVEEGRAGVERVLREHLDIRKQLKVISHRFRKFIVASLLIATASQFASLLLTTRHDSVDDLLNTSELALCSVVLMSGLIIILSSAAKITHQAQALTGQTTKWHACCTIEPVPDGEAEPGSNHSSMLEVEPVSDSDGESSEETGDEDLLENTKIMLPQAHVISFQKRQALVTYLENNRAGITVFGFTLDRSYLHTIFMLEWTLFLWLLGKTIGGGRQVARGPKGRGGGSKPQTPPIPTTRRRPAAEMAAGDAARAPPAAEAQSLVESFCGVTSATPQEAAFFLESHNWALESAVRSFYDSADGDGDASASAADAADPPPRQPPPPPPAGDGADSDDEDYVVGGGDEDQDDEDYVGDGDGDGEGEDDDDEDAALAAEEAAASDERRRPLKRLKRGQNARGGSGGGSGKRNVRTLSDLGGGKDSAGSEDSEDDEYKPPQELYTGGEKSGMVIRDRSKRKNRADEIFKEAKRKGAKKGPFEARRKSKSFAGTGRLLTGESAEPVAPQSPESIVHNIYFWTNGFTVNDGPLRSFDDPANASFLKSIKNSECPSELEPADKKSQVNVNLIRKEEKCPEPVKRAAPFQGAAKTLGTPSDNNSTPPGTTSAAAAASSTETASKTVTITVDDSLPSTSLQIRFVDGSRMVARFNTSHTIADVRAFIDTTRPGEAGDYTLQAGFPPKPLDDMSKTIEEAGVANSNPSPTDVNWNCLEQFLFSQSLTFF</sequence>
<feature type="compositionally biased region" description="Low complexity" evidence="2">
    <location>
        <begin position="836"/>
        <end position="850"/>
    </location>
</feature>
<keyword evidence="3" id="KW-1133">Transmembrane helix</keyword>
<feature type="compositionally biased region" description="Polar residues" evidence="2">
    <location>
        <begin position="824"/>
        <end position="835"/>
    </location>
</feature>
<feature type="transmembrane region" description="Helical" evidence="3">
    <location>
        <begin position="154"/>
        <end position="175"/>
    </location>
</feature>
<feature type="region of interest" description="Disordered" evidence="2">
    <location>
        <begin position="349"/>
        <end position="380"/>
    </location>
</feature>
<dbReference type="HOGENOM" id="CLU_013408_0_0_1"/>
<dbReference type="Gene3D" id="3.30.420.210">
    <property type="entry name" value="SEP domain"/>
    <property type="match status" value="1"/>
</dbReference>
<feature type="compositionally biased region" description="Acidic residues" evidence="2">
    <location>
        <begin position="366"/>
        <end position="380"/>
    </location>
</feature>
<evidence type="ECO:0000256" key="1">
    <source>
        <dbReference type="ARBA" id="ARBA00022786"/>
    </source>
</evidence>
<evidence type="ECO:0000256" key="2">
    <source>
        <dbReference type="SAM" id="MobiDB-lite"/>
    </source>
</evidence>
<evidence type="ECO:0000313" key="6">
    <source>
        <dbReference type="EnsemblPlants" id="OMERI06G21920.1"/>
    </source>
</evidence>
<dbReference type="InterPro" id="IPR021924">
    <property type="entry name" value="DUF3537"/>
</dbReference>
<dbReference type="Pfam" id="PF08059">
    <property type="entry name" value="SEP"/>
    <property type="match status" value="1"/>
</dbReference>
<accession>A0A0E0E417</accession>
<dbReference type="InterPro" id="IPR029071">
    <property type="entry name" value="Ubiquitin-like_domsf"/>
</dbReference>
<feature type="compositionally biased region" description="Acidic residues" evidence="2">
    <location>
        <begin position="567"/>
        <end position="606"/>
    </location>
</feature>
<dbReference type="eggNOG" id="KOG2086">
    <property type="taxonomic scope" value="Eukaryota"/>
</dbReference>
<feature type="compositionally biased region" description="Low complexity" evidence="2">
    <location>
        <begin position="480"/>
        <end position="493"/>
    </location>
</feature>
<dbReference type="EnsemblPlants" id="OMERI06G21920.1">
    <property type="protein sequence ID" value="OMERI06G21920.1"/>
    <property type="gene ID" value="OMERI06G21920"/>
</dbReference>
<dbReference type="Pfam" id="PF00789">
    <property type="entry name" value="UBX"/>
    <property type="match status" value="1"/>
</dbReference>
<evidence type="ECO:0008006" key="8">
    <source>
        <dbReference type="Google" id="ProtNLM"/>
    </source>
</evidence>
<dbReference type="Pfam" id="PF14555">
    <property type="entry name" value="UBA_4"/>
    <property type="match status" value="1"/>
</dbReference>
<dbReference type="CDD" id="cd01770">
    <property type="entry name" value="UBX_UBXN2"/>
    <property type="match status" value="1"/>
</dbReference>
<name>A0A0E0E417_9ORYZ</name>
<dbReference type="InterPro" id="IPR012989">
    <property type="entry name" value="SEP_domain"/>
</dbReference>
<feature type="transmembrane region" description="Helical" evidence="3">
    <location>
        <begin position="202"/>
        <end position="220"/>
    </location>
</feature>
<evidence type="ECO:0000256" key="3">
    <source>
        <dbReference type="SAM" id="Phobius"/>
    </source>
</evidence>
<organism evidence="6">
    <name type="scientific">Oryza meridionalis</name>
    <dbReference type="NCBI Taxonomy" id="40149"/>
    <lineage>
        <taxon>Eukaryota</taxon>
        <taxon>Viridiplantae</taxon>
        <taxon>Streptophyta</taxon>
        <taxon>Embryophyta</taxon>
        <taxon>Tracheophyta</taxon>
        <taxon>Spermatophyta</taxon>
        <taxon>Magnoliopsida</taxon>
        <taxon>Liliopsida</taxon>
        <taxon>Poales</taxon>
        <taxon>Poaceae</taxon>
        <taxon>BOP clade</taxon>
        <taxon>Oryzoideae</taxon>
        <taxon>Oryzeae</taxon>
        <taxon>Oryzinae</taxon>
        <taxon>Oryza</taxon>
    </lineage>
</organism>
<dbReference type="SUPFAM" id="SSF46934">
    <property type="entry name" value="UBA-like"/>
    <property type="match status" value="1"/>
</dbReference>
<dbReference type="Proteomes" id="UP000008021">
    <property type="component" value="Chromosome 6"/>
</dbReference>
<dbReference type="InterPro" id="IPR036241">
    <property type="entry name" value="NSFL1C_SEP_dom_sf"/>
</dbReference>
<dbReference type="PANTHER" id="PTHR31963">
    <property type="entry name" value="RAS GUANINE NUCLEOTIDE EXCHANGE FACTOR K"/>
    <property type="match status" value="1"/>
</dbReference>
<dbReference type="SUPFAM" id="SSF102848">
    <property type="entry name" value="NSFL1 (p97 ATPase) cofactor p47, SEP domain"/>
    <property type="match status" value="1"/>
</dbReference>
<dbReference type="FunFam" id="1.10.8.10:FF:000020">
    <property type="entry name" value="NSFL1 (p97) cofactor (p47)"/>
    <property type="match status" value="1"/>
</dbReference>
<dbReference type="SMART" id="SM00166">
    <property type="entry name" value="UBX"/>
    <property type="match status" value="1"/>
</dbReference>
<dbReference type="PROSITE" id="PS50033">
    <property type="entry name" value="UBX"/>
    <property type="match status" value="1"/>
</dbReference>
<dbReference type="Gene3D" id="1.10.8.10">
    <property type="entry name" value="DNA helicase RuvA subunit, C-terminal domain"/>
    <property type="match status" value="1"/>
</dbReference>